<feature type="transmembrane region" description="Helical" evidence="2">
    <location>
        <begin position="352"/>
        <end position="373"/>
    </location>
</feature>
<dbReference type="AlphaFoldDB" id="L1IZ83"/>
<feature type="transmembrane region" description="Helical" evidence="2">
    <location>
        <begin position="294"/>
        <end position="313"/>
    </location>
</feature>
<dbReference type="KEGG" id="gtt:GUITHDRAFT_142288"/>
<dbReference type="RefSeq" id="XP_005828120.1">
    <property type="nucleotide sequence ID" value="XM_005828063.1"/>
</dbReference>
<feature type="transmembrane region" description="Helical" evidence="2">
    <location>
        <begin position="140"/>
        <end position="162"/>
    </location>
</feature>
<dbReference type="InterPro" id="IPR015449">
    <property type="entry name" value="K_chnl_Ca-activ_SK"/>
</dbReference>
<feature type="region of interest" description="Disordered" evidence="1">
    <location>
        <begin position="797"/>
        <end position="859"/>
    </location>
</feature>
<dbReference type="PaxDb" id="55529-EKX41140"/>
<feature type="region of interest" description="Disordered" evidence="1">
    <location>
        <begin position="608"/>
        <end position="745"/>
    </location>
</feature>
<dbReference type="HOGENOM" id="CLU_317000_0_0_1"/>
<reference evidence="4" key="3">
    <citation type="submission" date="2015-06" db="UniProtKB">
        <authorList>
            <consortium name="EnsemblProtists"/>
        </authorList>
    </citation>
    <scope>IDENTIFICATION</scope>
</reference>
<name>L1IZ83_GUITC</name>
<keyword evidence="2" id="KW-0812">Transmembrane</keyword>
<dbReference type="EMBL" id="JH993026">
    <property type="protein sequence ID" value="EKX41140.1"/>
    <property type="molecule type" value="Genomic_DNA"/>
</dbReference>
<feature type="compositionally biased region" description="Polar residues" evidence="1">
    <location>
        <begin position="494"/>
        <end position="506"/>
    </location>
</feature>
<dbReference type="GO" id="GO:0016020">
    <property type="term" value="C:membrane"/>
    <property type="evidence" value="ECO:0007669"/>
    <property type="project" value="InterPro"/>
</dbReference>
<feature type="transmembrane region" description="Helical" evidence="2">
    <location>
        <begin position="79"/>
        <end position="97"/>
    </location>
</feature>
<organism evidence="3">
    <name type="scientific">Guillardia theta (strain CCMP2712)</name>
    <name type="common">Cryptophyte</name>
    <dbReference type="NCBI Taxonomy" id="905079"/>
    <lineage>
        <taxon>Eukaryota</taxon>
        <taxon>Cryptophyceae</taxon>
        <taxon>Pyrenomonadales</taxon>
        <taxon>Geminigeraceae</taxon>
        <taxon>Guillardia</taxon>
    </lineage>
</organism>
<reference evidence="3 5" key="1">
    <citation type="journal article" date="2012" name="Nature">
        <title>Algal genomes reveal evolutionary mosaicism and the fate of nucleomorphs.</title>
        <authorList>
            <consortium name="DOE Joint Genome Institute"/>
            <person name="Curtis B.A."/>
            <person name="Tanifuji G."/>
            <person name="Burki F."/>
            <person name="Gruber A."/>
            <person name="Irimia M."/>
            <person name="Maruyama S."/>
            <person name="Arias M.C."/>
            <person name="Ball S.G."/>
            <person name="Gile G.H."/>
            <person name="Hirakawa Y."/>
            <person name="Hopkins J.F."/>
            <person name="Kuo A."/>
            <person name="Rensing S.A."/>
            <person name="Schmutz J."/>
            <person name="Symeonidi A."/>
            <person name="Elias M."/>
            <person name="Eveleigh R.J."/>
            <person name="Herman E.K."/>
            <person name="Klute M.J."/>
            <person name="Nakayama T."/>
            <person name="Obornik M."/>
            <person name="Reyes-Prieto A."/>
            <person name="Armbrust E.V."/>
            <person name="Aves S.J."/>
            <person name="Beiko R.G."/>
            <person name="Coutinho P."/>
            <person name="Dacks J.B."/>
            <person name="Durnford D.G."/>
            <person name="Fast N.M."/>
            <person name="Green B.R."/>
            <person name="Grisdale C.J."/>
            <person name="Hempel F."/>
            <person name="Henrissat B."/>
            <person name="Hoppner M.P."/>
            <person name="Ishida K."/>
            <person name="Kim E."/>
            <person name="Koreny L."/>
            <person name="Kroth P.G."/>
            <person name="Liu Y."/>
            <person name="Malik S.B."/>
            <person name="Maier U.G."/>
            <person name="McRose D."/>
            <person name="Mock T."/>
            <person name="Neilson J.A."/>
            <person name="Onodera N.T."/>
            <person name="Poole A.M."/>
            <person name="Pritham E.J."/>
            <person name="Richards T.A."/>
            <person name="Rocap G."/>
            <person name="Roy S.W."/>
            <person name="Sarai C."/>
            <person name="Schaack S."/>
            <person name="Shirato S."/>
            <person name="Slamovits C.H."/>
            <person name="Spencer D.F."/>
            <person name="Suzuki S."/>
            <person name="Worden A.Z."/>
            <person name="Zauner S."/>
            <person name="Barry K."/>
            <person name="Bell C."/>
            <person name="Bharti A.K."/>
            <person name="Crow J.A."/>
            <person name="Grimwood J."/>
            <person name="Kramer R."/>
            <person name="Lindquist E."/>
            <person name="Lucas S."/>
            <person name="Salamov A."/>
            <person name="McFadden G.I."/>
            <person name="Lane C.E."/>
            <person name="Keeling P.J."/>
            <person name="Gray M.W."/>
            <person name="Grigoriev I.V."/>
            <person name="Archibald J.M."/>
        </authorList>
    </citation>
    <scope>NUCLEOTIDE SEQUENCE</scope>
    <source>
        <strain evidence="3 5">CCMP2712</strain>
    </source>
</reference>
<feature type="region of interest" description="Disordered" evidence="1">
    <location>
        <begin position="542"/>
        <end position="561"/>
    </location>
</feature>
<dbReference type="SUPFAM" id="SSF81324">
    <property type="entry name" value="Voltage-gated potassium channels"/>
    <property type="match status" value="1"/>
</dbReference>
<feature type="compositionally biased region" description="Low complexity" evidence="1">
    <location>
        <begin position="799"/>
        <end position="816"/>
    </location>
</feature>
<dbReference type="Proteomes" id="UP000011087">
    <property type="component" value="Unassembled WGS sequence"/>
</dbReference>
<evidence type="ECO:0008006" key="6">
    <source>
        <dbReference type="Google" id="ProtNLM"/>
    </source>
</evidence>
<sequence>MIRIATILAYNMTGDKHSMPRLSIRKSLRKMSGKSVEDVVKQVQRMRRRVKGDGLSQSDQVDRKSIRELQVKIYKRQRILAILASLSLLGGIMVNEICAAPDYSDHLPNAAEQAWLDSASRPARRCNNSLAHIIKFSETIITLVIYAIIFNNFALEAQVLGVRKSIENRMSNISHIEGNNQRRYRFKWTSIAFLIVQLFINLFHTFPFVYLDIRMEILGTKLYYRLESIMCALMFLRLYHIWNWLENATYLRYFDLEDSYMVGDHATIVMSQESATSHRTLAFKVAMTRNPGSIVLFVMFLLLGSMSYIMRIAEGPAYMPHSIYIWDQMWVILTQATTGYSSSVPKTHIGRMAAVVVMLWMPLIIAFITASTTKKLNLNADEEKMMVSIDNNRLKMAAMSCAARVIQFWWRNLTGVYRSNKRKSNPTYKELKRLDLLRKLYKAGDNLRRFYLTHKNAVREDHAGLGDLIGRPTKTKSSLPAANPNRLSEMKLPSRQTSGSTANFSSSQYSLDDLVDEIRSLKDKHSRLEALVLEVLGNSERNAAEPEIQPSQSRRSSYMSKESKDELLEFARKGSFSYKQNFPMTSSQLSNDSNPEMVNEVFKLPARRMSEPRVPGPEFPSMSPRLFSASESEEEEEIRLSKMLPPRQPRRSSDADVRSTATSVGKATSVDLRMLEPLSPGRFNKAEFPSRSERSDADRLSPSRDNRMSIRNKPVSRTRSRSSSPNRRESGGRNPPSLLPIETNDVDDVESEILFTRARTLNTMNGNHSSAKIMTTKATPMTMTPRLVAAQKRAMEKMQGSSQEQSSQRISYRSISAAPADVSRTTSYMPSYREPTPRTANLSASSPRRSQSTEDPGDDVSAKVMWMRTQMSAPGPGSQRTDSLPITYQSSYTSTRSLAESLLQRNHHILGHNGRAGHNL</sequence>
<gene>
    <name evidence="3" type="ORF">GUITHDRAFT_142288</name>
</gene>
<keyword evidence="2" id="KW-0472">Membrane</keyword>
<dbReference type="PANTHER" id="PTHR10153">
    <property type="entry name" value="SMALL CONDUCTANCE CALCIUM-ACTIVATED POTASSIUM CHANNEL"/>
    <property type="match status" value="1"/>
</dbReference>
<feature type="transmembrane region" description="Helical" evidence="2">
    <location>
        <begin position="191"/>
        <end position="210"/>
    </location>
</feature>
<reference evidence="5" key="2">
    <citation type="submission" date="2012-11" db="EMBL/GenBank/DDBJ databases">
        <authorList>
            <person name="Kuo A."/>
            <person name="Curtis B.A."/>
            <person name="Tanifuji G."/>
            <person name="Burki F."/>
            <person name="Gruber A."/>
            <person name="Irimia M."/>
            <person name="Maruyama S."/>
            <person name="Arias M.C."/>
            <person name="Ball S.G."/>
            <person name="Gile G.H."/>
            <person name="Hirakawa Y."/>
            <person name="Hopkins J.F."/>
            <person name="Rensing S.A."/>
            <person name="Schmutz J."/>
            <person name="Symeonidi A."/>
            <person name="Elias M."/>
            <person name="Eveleigh R.J."/>
            <person name="Herman E.K."/>
            <person name="Klute M.J."/>
            <person name="Nakayama T."/>
            <person name="Obornik M."/>
            <person name="Reyes-Prieto A."/>
            <person name="Armbrust E.V."/>
            <person name="Aves S.J."/>
            <person name="Beiko R.G."/>
            <person name="Coutinho P."/>
            <person name="Dacks J.B."/>
            <person name="Durnford D.G."/>
            <person name="Fast N.M."/>
            <person name="Green B.R."/>
            <person name="Grisdale C."/>
            <person name="Hempe F."/>
            <person name="Henrissat B."/>
            <person name="Hoppner M.P."/>
            <person name="Ishida K.-I."/>
            <person name="Kim E."/>
            <person name="Koreny L."/>
            <person name="Kroth P.G."/>
            <person name="Liu Y."/>
            <person name="Malik S.-B."/>
            <person name="Maier U.G."/>
            <person name="McRose D."/>
            <person name="Mock T."/>
            <person name="Neilson J.A."/>
            <person name="Onodera N.T."/>
            <person name="Poole A.M."/>
            <person name="Pritham E.J."/>
            <person name="Richards T.A."/>
            <person name="Rocap G."/>
            <person name="Roy S.W."/>
            <person name="Sarai C."/>
            <person name="Schaack S."/>
            <person name="Shirato S."/>
            <person name="Slamovits C.H."/>
            <person name="Spencer D.F."/>
            <person name="Suzuki S."/>
            <person name="Worden A.Z."/>
            <person name="Zauner S."/>
            <person name="Barry K."/>
            <person name="Bell C."/>
            <person name="Bharti A.K."/>
            <person name="Crow J.A."/>
            <person name="Grimwood J."/>
            <person name="Kramer R."/>
            <person name="Lindquist E."/>
            <person name="Lucas S."/>
            <person name="Salamov A."/>
            <person name="McFadden G.I."/>
            <person name="Lane C.E."/>
            <person name="Keeling P.J."/>
            <person name="Gray M.W."/>
            <person name="Grigoriev I.V."/>
            <person name="Archibald J.M."/>
        </authorList>
    </citation>
    <scope>NUCLEOTIDE SEQUENCE</scope>
    <source>
        <strain evidence="5">CCMP2712</strain>
    </source>
</reference>
<dbReference type="EnsemblProtists" id="EKX41140">
    <property type="protein sequence ID" value="EKX41140"/>
    <property type="gene ID" value="GUITHDRAFT_142288"/>
</dbReference>
<feature type="compositionally biased region" description="Basic and acidic residues" evidence="1">
    <location>
        <begin position="684"/>
        <end position="708"/>
    </location>
</feature>
<feature type="compositionally biased region" description="Polar residues" evidence="1">
    <location>
        <begin position="549"/>
        <end position="560"/>
    </location>
</feature>
<evidence type="ECO:0000313" key="5">
    <source>
        <dbReference type="Proteomes" id="UP000011087"/>
    </source>
</evidence>
<proteinExistence type="predicted"/>
<feature type="compositionally biased region" description="Polar residues" evidence="1">
    <location>
        <begin position="838"/>
        <end position="854"/>
    </location>
</feature>
<dbReference type="GeneID" id="17297793"/>
<keyword evidence="2" id="KW-1133">Transmembrane helix</keyword>
<evidence type="ECO:0000256" key="1">
    <source>
        <dbReference type="SAM" id="MobiDB-lite"/>
    </source>
</evidence>
<accession>L1IZ83</accession>
<evidence type="ECO:0000256" key="2">
    <source>
        <dbReference type="SAM" id="Phobius"/>
    </source>
</evidence>
<dbReference type="Gene3D" id="1.10.287.70">
    <property type="match status" value="1"/>
</dbReference>
<evidence type="ECO:0000313" key="4">
    <source>
        <dbReference type="EnsemblProtists" id="EKX41140"/>
    </source>
</evidence>
<protein>
    <recommendedName>
        <fullName evidence="6">Potassium channel domain-containing protein</fullName>
    </recommendedName>
</protein>
<evidence type="ECO:0000313" key="3">
    <source>
        <dbReference type="EMBL" id="EKX41140.1"/>
    </source>
</evidence>
<feature type="region of interest" description="Disordered" evidence="1">
    <location>
        <begin position="465"/>
        <end position="506"/>
    </location>
</feature>
<dbReference type="GO" id="GO:0016286">
    <property type="term" value="F:small conductance calcium-activated potassium channel activity"/>
    <property type="evidence" value="ECO:0007669"/>
    <property type="project" value="InterPro"/>
</dbReference>
<dbReference type="OMA" id="NITIMRL"/>
<keyword evidence="5" id="KW-1185">Reference proteome</keyword>
<feature type="transmembrane region" description="Helical" evidence="2">
    <location>
        <begin position="222"/>
        <end position="242"/>
    </location>
</feature>